<dbReference type="PANTHER" id="PTHR12989">
    <property type="entry name" value="ALPHA-1,2-GLUCOSYLTRANSFERASE ALG10"/>
    <property type="match status" value="1"/>
</dbReference>
<dbReference type="Pfam" id="PF04922">
    <property type="entry name" value="DIE2_ALG10"/>
    <property type="match status" value="1"/>
</dbReference>
<keyword evidence="10 14" id="KW-1133">Transmembrane helix</keyword>
<evidence type="ECO:0000256" key="10">
    <source>
        <dbReference type="ARBA" id="ARBA00022989"/>
    </source>
</evidence>
<evidence type="ECO:0000256" key="11">
    <source>
        <dbReference type="ARBA" id="ARBA00023136"/>
    </source>
</evidence>
<keyword evidence="11 14" id="KW-0472">Membrane</keyword>
<dbReference type="RefSeq" id="XP_020433684.1">
    <property type="nucleotide sequence ID" value="XM_020576435.1"/>
</dbReference>
<evidence type="ECO:0000256" key="1">
    <source>
        <dbReference type="ARBA" id="ARBA00004477"/>
    </source>
</evidence>
<feature type="transmembrane region" description="Helical" evidence="14">
    <location>
        <begin position="325"/>
        <end position="346"/>
    </location>
</feature>
<evidence type="ECO:0000256" key="8">
    <source>
        <dbReference type="ARBA" id="ARBA00022692"/>
    </source>
</evidence>
<dbReference type="AlphaFoldDB" id="D3BAI0"/>
<evidence type="ECO:0000256" key="13">
    <source>
        <dbReference type="ARBA" id="ARBA00048064"/>
    </source>
</evidence>
<feature type="transmembrane region" description="Helical" evidence="14">
    <location>
        <begin position="555"/>
        <end position="572"/>
    </location>
</feature>
<keyword evidence="9" id="KW-0256">Endoplasmic reticulum</keyword>
<accession>D3BAI0</accession>
<dbReference type="InterPro" id="IPR016900">
    <property type="entry name" value="Alg10"/>
</dbReference>
<dbReference type="Proteomes" id="UP000001396">
    <property type="component" value="Unassembled WGS sequence"/>
</dbReference>
<dbReference type="FunCoup" id="D3BAI0">
    <property type="interactions" value="752"/>
</dbReference>
<feature type="transmembrane region" description="Helical" evidence="14">
    <location>
        <begin position="440"/>
        <end position="461"/>
    </location>
</feature>
<evidence type="ECO:0000256" key="6">
    <source>
        <dbReference type="ARBA" id="ARBA00022676"/>
    </source>
</evidence>
<evidence type="ECO:0000256" key="12">
    <source>
        <dbReference type="ARBA" id="ARBA00044727"/>
    </source>
</evidence>
<evidence type="ECO:0000256" key="5">
    <source>
        <dbReference type="ARBA" id="ARBA00018512"/>
    </source>
</evidence>
<organism evidence="15 16">
    <name type="scientific">Heterostelium pallidum (strain ATCC 26659 / Pp 5 / PN500)</name>
    <name type="common">Cellular slime mold</name>
    <name type="synonym">Polysphondylium pallidum</name>
    <dbReference type="NCBI Taxonomy" id="670386"/>
    <lineage>
        <taxon>Eukaryota</taxon>
        <taxon>Amoebozoa</taxon>
        <taxon>Evosea</taxon>
        <taxon>Eumycetozoa</taxon>
        <taxon>Dictyostelia</taxon>
        <taxon>Acytosteliales</taxon>
        <taxon>Acytosteliaceae</taxon>
        <taxon>Heterostelium</taxon>
    </lineage>
</organism>
<comment type="subcellular location">
    <subcellularLocation>
        <location evidence="1">Endoplasmic reticulum membrane</location>
        <topology evidence="1">Multi-pass membrane protein</topology>
    </subcellularLocation>
</comment>
<comment type="pathway">
    <text evidence="2">Protein modification; protein glycosylation.</text>
</comment>
<gene>
    <name evidence="15" type="primary">alg10</name>
    <name evidence="15" type="ORF">PPL_05556</name>
</gene>
<feature type="transmembrane region" description="Helical" evidence="14">
    <location>
        <begin position="481"/>
        <end position="505"/>
    </location>
</feature>
<dbReference type="GO" id="GO:0006488">
    <property type="term" value="P:dolichol-linked oligosaccharide biosynthetic process"/>
    <property type="evidence" value="ECO:0007669"/>
    <property type="project" value="InterPro"/>
</dbReference>
<dbReference type="STRING" id="670386.D3BAI0"/>
<evidence type="ECO:0000313" key="15">
    <source>
        <dbReference type="EMBL" id="EFA81567.1"/>
    </source>
</evidence>
<feature type="transmembrane region" description="Helical" evidence="14">
    <location>
        <begin position="353"/>
        <end position="373"/>
    </location>
</feature>
<proteinExistence type="inferred from homology"/>
<evidence type="ECO:0000256" key="2">
    <source>
        <dbReference type="ARBA" id="ARBA00004922"/>
    </source>
</evidence>
<dbReference type="InParanoid" id="D3BAI0"/>
<keyword evidence="16" id="KW-1185">Reference proteome</keyword>
<comment type="catalytic activity">
    <reaction evidence="13">
        <text>an alpha-D-Glc-(1-&gt;3)-alpha-D-Glc-(1-&gt;3)-alpha-D-Man-(1-&gt;2)-alpha-D-Man-(1-&gt;2)-alpha-D-Man-(1-&gt;3)-[alpha-D-Man-(1-&gt;2)-alpha-D-Man-(1-&gt;3)-[alpha-D-Man-(1-&gt;2)-alpha-D-Man-(1-&gt;6)]-alpha-D-Man-(1-&gt;6)]-beta-D-Man-(1-&gt;4)-beta-D-GlcNAc-(1-&gt;4)-alpha-D-GlcNAc-diphospho-di-trans,poly-cis-dolichol + a di-trans,poly-cis-dolichyl beta-D-glucosyl phosphate = a alpha-D-Glc-(1-&gt;2)-alpha-D-Glc-(1-&gt;3)-alpha-D-Glc-(1-&gt;3)-alpha-D-Man-(1-&gt;2)-alpha-D-Man-(1-&gt;2)-alpha-D-Man-(1-&gt;3)-[alpha-D-Man-(1-&gt;2)-alpha-D-Man-(1-&gt;3)-[alpha-D-Man-(1-&gt;2)-alpha-D-Man-(1-&gt;6)]-alpha-D-Man-(1-&gt;6)]-beta-D-Man-(1-&gt;4)-beta-D-GlcNAc-(1-&gt;4)-alpha-D-GlcNAc-diphospho-di-trans,poly-cis-dolichol + a di-trans,poly-cis-dolichyl phosphate + H(+)</text>
        <dbReference type="Rhea" id="RHEA:29543"/>
        <dbReference type="Rhea" id="RHEA-COMP:19498"/>
        <dbReference type="Rhea" id="RHEA-COMP:19502"/>
        <dbReference type="Rhea" id="RHEA-COMP:19512"/>
        <dbReference type="Rhea" id="RHEA-COMP:19522"/>
        <dbReference type="ChEBI" id="CHEBI:15378"/>
        <dbReference type="ChEBI" id="CHEBI:57525"/>
        <dbReference type="ChEBI" id="CHEBI:57683"/>
        <dbReference type="ChEBI" id="CHEBI:132522"/>
        <dbReference type="ChEBI" id="CHEBI:132523"/>
        <dbReference type="EC" id="2.4.1.256"/>
    </reaction>
    <physiologicalReaction direction="left-to-right" evidence="13">
        <dbReference type="Rhea" id="RHEA:29544"/>
    </physiologicalReaction>
</comment>
<keyword evidence="6" id="KW-0328">Glycosyltransferase</keyword>
<dbReference type="GO" id="GO:0106073">
    <property type="term" value="F:dolichyl pyrophosphate Glc2Man9GlcNAc2 alpha-1,2-glucosyltransferase activity"/>
    <property type="evidence" value="ECO:0007669"/>
    <property type="project" value="UniProtKB-EC"/>
</dbReference>
<evidence type="ECO:0000256" key="14">
    <source>
        <dbReference type="SAM" id="Phobius"/>
    </source>
</evidence>
<evidence type="ECO:0000256" key="4">
    <source>
        <dbReference type="ARBA" id="ARBA00011967"/>
    </source>
</evidence>
<comment type="similarity">
    <text evidence="3">Belongs to the ALG10 glucosyltransferase family.</text>
</comment>
<protein>
    <recommendedName>
        <fullName evidence="5">Dol-P-Glc:Glc(2)Man(9)GlcNAc(2)-PP-Dol alpha-1,2-glucosyltransferase</fullName>
        <ecNumber evidence="4">2.4.1.256</ecNumber>
    </recommendedName>
</protein>
<evidence type="ECO:0000256" key="7">
    <source>
        <dbReference type="ARBA" id="ARBA00022679"/>
    </source>
</evidence>
<keyword evidence="8 14" id="KW-0812">Transmembrane</keyword>
<name>D3BAI0_HETP5</name>
<feature type="transmembrane region" description="Helical" evidence="14">
    <location>
        <begin position="385"/>
        <end position="408"/>
    </location>
</feature>
<comment type="caution">
    <text evidence="15">The sequence shown here is derived from an EMBL/GenBank/DDBJ whole genome shotgun (WGS) entry which is preliminary data.</text>
</comment>
<dbReference type="EC" id="2.4.1.256" evidence="4"/>
<dbReference type="PANTHER" id="PTHR12989:SF10">
    <property type="entry name" value="DOL-P-GLC:GLC(2)MAN(9)GLCNAC(2)-PP-DOL ALPHA-1,2-GLUCOSYLTRANSFERASE-RELATED"/>
    <property type="match status" value="1"/>
</dbReference>
<keyword evidence="7 15" id="KW-0808">Transferase</keyword>
<dbReference type="GeneID" id="31361040"/>
<comment type="function">
    <text evidence="12">Dol-P-Glc:Glc(2)Man(9)GlcNAc(2)-PP-Dol alpha-1,2-glucosyltransferase that operates in the biosynthetic pathway of dolichol-linked oligosaccharides, the glycan precursors employed in protein asparagine (N)-glycosylation. The assembly of dolichol-linked oligosaccharides begins on the cytosolic side of the endoplasmic reticulum membrane and finishes in its lumen. The sequential addition of sugars to dolichol pyrophosphate produces dolichol-linked oligosaccharides containing fourteen sugars, including two GlcNAcs, nine mannoses and three glucoses. Once assembled, the oligosaccharide is transferred from the lipid to nascent proteins by oligosaccharyltransferases. In the lumen of the endoplasmic reticulum, adds the third and last glucose residue from dolichyl phosphate glucose (Dol-P-Glc) onto the lipid-linked oligosaccharide intermediate Glc(2)Man(9)GlcNAc(2)-PP-Dol to produce Glc(3)Man(9)GlcNAc(2)-PP-Dol.</text>
</comment>
<reference evidence="15 16" key="1">
    <citation type="journal article" date="2011" name="Genome Res.">
        <title>Phylogeny-wide analysis of social amoeba genomes highlights ancient origins for complex intercellular communication.</title>
        <authorList>
            <person name="Heidel A.J."/>
            <person name="Lawal H.M."/>
            <person name="Felder M."/>
            <person name="Schilde C."/>
            <person name="Helps N.R."/>
            <person name="Tunggal B."/>
            <person name="Rivero F."/>
            <person name="John U."/>
            <person name="Schleicher M."/>
            <person name="Eichinger L."/>
            <person name="Platzer M."/>
            <person name="Noegel A.A."/>
            <person name="Schaap P."/>
            <person name="Gloeckner G."/>
        </authorList>
    </citation>
    <scope>NUCLEOTIDE SEQUENCE [LARGE SCALE GENOMIC DNA]</scope>
    <source>
        <strain evidence="16">ATCC 26659 / Pp 5 / PN500</strain>
    </source>
</reference>
<sequence>MDKFKCIINSLVIRHCIFKYVREINRLFIDDREFPKTRYYNYYSLSDNPIQLVYYNYIDRYINELDLCLKESTINNLQKSQQTSKQSEKSPPTNLSREFKLLSYTYCLADAFRRARYNGSDEQCTLIRSRYSEFIDCSVYDERFETKVLEDACKSDQLEIVEKVGNGQLSGHITDKVLQLAIQSGSLSTVKYIVETQPHDLFDIGRAMNLAVTTNRTKIFVSISESKIPKVSEYYLFDQTMINKAIENGNLMVVRNIFDQMSLSSKTSISIQISLFVASIYLFNQFKLNVPENYVDEIFHVPQTQRYCNLEFNHWDDKITTLPGLYVFSAFIAHILRVVAPSLPFCSTDSLRLVNLFYTDVLSTLSVLLVYYLSLKKRYTLSSLVGLFSVFSRQTNIVWIFFIALVSIEDIYKNKQRPRQVVPSLVGEIFNFIKFALSNLLLIVRLLYGYIFVGLAFVAFLKVNGGIVVGDKSNHESAFHFVQLLYFSLYCYLFNAPSATLSVFSPIHFAKSLLSRPIKSIPLITIISLFLYKMIDLFTHYSFYLWNKIFLKYPLSKFALIPLYIYSVWMIWKSLKAGGKSNLWLPVYW</sequence>
<evidence type="ECO:0000256" key="9">
    <source>
        <dbReference type="ARBA" id="ARBA00022824"/>
    </source>
</evidence>
<evidence type="ECO:0000256" key="3">
    <source>
        <dbReference type="ARBA" id="ARBA00010600"/>
    </source>
</evidence>
<dbReference type="GO" id="GO:0005789">
    <property type="term" value="C:endoplasmic reticulum membrane"/>
    <property type="evidence" value="ECO:0007669"/>
    <property type="project" value="UniProtKB-SubCell"/>
</dbReference>
<feature type="transmembrane region" description="Helical" evidence="14">
    <location>
        <begin position="517"/>
        <end position="535"/>
    </location>
</feature>
<dbReference type="EMBL" id="ADBJ01000025">
    <property type="protein sequence ID" value="EFA81567.1"/>
    <property type="molecule type" value="Genomic_DNA"/>
</dbReference>
<evidence type="ECO:0000313" key="16">
    <source>
        <dbReference type="Proteomes" id="UP000001396"/>
    </source>
</evidence>